<keyword evidence="3" id="KW-0804">Transcription</keyword>
<dbReference type="Gene3D" id="4.10.240.10">
    <property type="entry name" value="Zn(2)-C6 fungal-type DNA-binding domain"/>
    <property type="match status" value="1"/>
</dbReference>
<dbReference type="PANTHER" id="PTHR38111">
    <property type="entry name" value="ZN(2)-C6 FUNGAL-TYPE DOMAIN-CONTAINING PROTEIN-RELATED"/>
    <property type="match status" value="1"/>
</dbReference>
<dbReference type="InterPro" id="IPR036864">
    <property type="entry name" value="Zn2-C6_fun-type_DNA-bd_sf"/>
</dbReference>
<keyword evidence="2" id="KW-0238">DNA-binding</keyword>
<dbReference type="InterPro" id="IPR001138">
    <property type="entry name" value="Zn2Cys6_DnaBD"/>
</dbReference>
<dbReference type="EMBL" id="JAJTJA010000005">
    <property type="protein sequence ID" value="KAH8698432.1"/>
    <property type="molecule type" value="Genomic_DNA"/>
</dbReference>
<evidence type="ECO:0000313" key="7">
    <source>
        <dbReference type="Proteomes" id="UP001201262"/>
    </source>
</evidence>
<accession>A0AAD4KSL3</accession>
<name>A0AAD4KSL3_9EURO</name>
<dbReference type="AlphaFoldDB" id="A0AAD4KSL3"/>
<gene>
    <name evidence="6" type="ORF">BGW36DRAFT_145775</name>
</gene>
<evidence type="ECO:0000256" key="4">
    <source>
        <dbReference type="ARBA" id="ARBA00023242"/>
    </source>
</evidence>
<dbReference type="PANTHER" id="PTHR38111:SF11">
    <property type="entry name" value="TRANSCRIPTION FACTOR DOMAIN-CONTAINING PROTEIN-RELATED"/>
    <property type="match status" value="1"/>
</dbReference>
<dbReference type="CDD" id="cd00067">
    <property type="entry name" value="GAL4"/>
    <property type="match status" value="1"/>
</dbReference>
<dbReference type="Pfam" id="PF11951">
    <property type="entry name" value="Fungal_trans_2"/>
    <property type="match status" value="1"/>
</dbReference>
<keyword evidence="7" id="KW-1185">Reference proteome</keyword>
<evidence type="ECO:0000256" key="2">
    <source>
        <dbReference type="ARBA" id="ARBA00023125"/>
    </source>
</evidence>
<dbReference type="PROSITE" id="PS50048">
    <property type="entry name" value="ZN2_CY6_FUNGAL_2"/>
    <property type="match status" value="1"/>
</dbReference>
<dbReference type="Proteomes" id="UP001201262">
    <property type="component" value="Unassembled WGS sequence"/>
</dbReference>
<keyword evidence="4" id="KW-0539">Nucleus</keyword>
<dbReference type="GeneID" id="70239759"/>
<dbReference type="GO" id="GO:0000981">
    <property type="term" value="F:DNA-binding transcription factor activity, RNA polymerase II-specific"/>
    <property type="evidence" value="ECO:0007669"/>
    <property type="project" value="InterPro"/>
</dbReference>
<evidence type="ECO:0000256" key="1">
    <source>
        <dbReference type="ARBA" id="ARBA00023015"/>
    </source>
</evidence>
<dbReference type="RefSeq" id="XP_046072896.1">
    <property type="nucleotide sequence ID" value="XM_046209472.1"/>
</dbReference>
<sequence length="524" mass="59326">MRRDNGAGAVVSSRSRVFRPCLTCRRRKISCDKAKPKCKRCHQTGYQCEGYGEERSFVYVVPTKISTTRTSDGSTDEGNTKKITLKSSRQVPLQSLTPSIHSVSANRIQVLSYFLDSYLPGRPAHPREDQTALTWIRSWPLSLGKWNFLDMSLSALSLAYIGDMHQNQTLLHQGERCYDEALMRMRARLSQNSIDEGVLAACMSMSIYELFHTTGNSPQGWMFHVKGACHLLRLRGPPSENSPLDMNLYRRIRAAALWDSYGSGKPTFLAGLEWCGLSDMPYDRLLDILIRLPSLLAKADQIESTSKDVDAIRAAQELLGKCHALRDELIFWYAGFQSEESGPLFYLELEERHPYLDPDSDLQDVFPESVTFQNAYIAQILLLYWYGEVVVHSIMSHMHRFTQKNTQNVDNTATATPPEQQVTGDVIRDVDTVGEHFASKICQAMAGCGRNCLQGYGFQIALVPLWAAQQFFFQRSPRKYKWCQTVLVNFSTKGFVLAQSLGRLALRQYPGRKIEESLPADEVD</sequence>
<comment type="caution">
    <text evidence="6">The sequence shown here is derived from an EMBL/GenBank/DDBJ whole genome shotgun (WGS) entry which is preliminary data.</text>
</comment>
<dbReference type="GO" id="GO:0008270">
    <property type="term" value="F:zinc ion binding"/>
    <property type="evidence" value="ECO:0007669"/>
    <property type="project" value="InterPro"/>
</dbReference>
<evidence type="ECO:0000259" key="5">
    <source>
        <dbReference type="PROSITE" id="PS50048"/>
    </source>
</evidence>
<keyword evidence="1" id="KW-0805">Transcription regulation</keyword>
<dbReference type="PROSITE" id="PS00463">
    <property type="entry name" value="ZN2_CY6_FUNGAL_1"/>
    <property type="match status" value="1"/>
</dbReference>
<dbReference type="InterPro" id="IPR053178">
    <property type="entry name" value="Osmoadaptation_assoc"/>
</dbReference>
<dbReference type="SMART" id="SM00066">
    <property type="entry name" value="GAL4"/>
    <property type="match status" value="1"/>
</dbReference>
<evidence type="ECO:0000313" key="6">
    <source>
        <dbReference type="EMBL" id="KAH8698432.1"/>
    </source>
</evidence>
<protein>
    <recommendedName>
        <fullName evidence="5">Zn(2)-C6 fungal-type domain-containing protein</fullName>
    </recommendedName>
</protein>
<dbReference type="Pfam" id="PF00172">
    <property type="entry name" value="Zn_clus"/>
    <property type="match status" value="1"/>
</dbReference>
<organism evidence="6 7">
    <name type="scientific">Talaromyces proteolyticus</name>
    <dbReference type="NCBI Taxonomy" id="1131652"/>
    <lineage>
        <taxon>Eukaryota</taxon>
        <taxon>Fungi</taxon>
        <taxon>Dikarya</taxon>
        <taxon>Ascomycota</taxon>
        <taxon>Pezizomycotina</taxon>
        <taxon>Eurotiomycetes</taxon>
        <taxon>Eurotiomycetidae</taxon>
        <taxon>Eurotiales</taxon>
        <taxon>Trichocomaceae</taxon>
        <taxon>Talaromyces</taxon>
        <taxon>Talaromyces sect. Bacilispori</taxon>
    </lineage>
</organism>
<feature type="domain" description="Zn(2)-C6 fungal-type" evidence="5">
    <location>
        <begin position="20"/>
        <end position="48"/>
    </location>
</feature>
<dbReference type="GO" id="GO:0003677">
    <property type="term" value="F:DNA binding"/>
    <property type="evidence" value="ECO:0007669"/>
    <property type="project" value="UniProtKB-KW"/>
</dbReference>
<reference evidence="6" key="1">
    <citation type="submission" date="2021-12" db="EMBL/GenBank/DDBJ databases">
        <title>Convergent genome expansion in fungi linked to evolution of root-endophyte symbiosis.</title>
        <authorList>
            <consortium name="DOE Joint Genome Institute"/>
            <person name="Ke Y.-H."/>
            <person name="Bonito G."/>
            <person name="Liao H.-L."/>
            <person name="Looney B."/>
            <person name="Rojas-Flechas A."/>
            <person name="Nash J."/>
            <person name="Hameed K."/>
            <person name="Schadt C."/>
            <person name="Martin F."/>
            <person name="Crous P.W."/>
            <person name="Miettinen O."/>
            <person name="Magnuson J.K."/>
            <person name="Labbe J."/>
            <person name="Jacobson D."/>
            <person name="Doktycz M.J."/>
            <person name="Veneault-Fourrey C."/>
            <person name="Kuo A."/>
            <person name="Mondo S."/>
            <person name="Calhoun S."/>
            <person name="Riley R."/>
            <person name="Ohm R."/>
            <person name="LaButti K."/>
            <person name="Andreopoulos B."/>
            <person name="Pangilinan J."/>
            <person name="Nolan M."/>
            <person name="Tritt A."/>
            <person name="Clum A."/>
            <person name="Lipzen A."/>
            <person name="Daum C."/>
            <person name="Barry K."/>
            <person name="Grigoriev I.V."/>
            <person name="Vilgalys R."/>
        </authorList>
    </citation>
    <scope>NUCLEOTIDE SEQUENCE</scope>
    <source>
        <strain evidence="6">PMI_201</strain>
    </source>
</reference>
<dbReference type="SUPFAM" id="SSF57701">
    <property type="entry name" value="Zn2/Cys6 DNA-binding domain"/>
    <property type="match status" value="1"/>
</dbReference>
<dbReference type="InterPro" id="IPR021858">
    <property type="entry name" value="Fun_TF"/>
</dbReference>
<evidence type="ECO:0000256" key="3">
    <source>
        <dbReference type="ARBA" id="ARBA00023163"/>
    </source>
</evidence>
<proteinExistence type="predicted"/>